<dbReference type="Proteomes" id="UP000238157">
    <property type="component" value="Unassembled WGS sequence"/>
</dbReference>
<dbReference type="Gene3D" id="1.20.120.450">
    <property type="entry name" value="dinb family like domain"/>
    <property type="match status" value="1"/>
</dbReference>
<proteinExistence type="predicted"/>
<dbReference type="Pfam" id="PF12867">
    <property type="entry name" value="DinB_2"/>
    <property type="match status" value="1"/>
</dbReference>
<dbReference type="SUPFAM" id="SSF109854">
    <property type="entry name" value="DinB/YfiT-like putative metalloenzymes"/>
    <property type="match status" value="1"/>
</dbReference>
<feature type="domain" description="DinB-like" evidence="1">
    <location>
        <begin position="14"/>
        <end position="167"/>
    </location>
</feature>
<dbReference type="EMBL" id="PVTR01000001">
    <property type="protein sequence ID" value="PRY90731.1"/>
    <property type="molecule type" value="Genomic_DNA"/>
</dbReference>
<keyword evidence="3" id="KW-1185">Reference proteome</keyword>
<name>A0A2T0WVK5_9BACT</name>
<gene>
    <name evidence="2" type="ORF">CLW00_101396</name>
</gene>
<organism evidence="2 3">
    <name type="scientific">Mongoliibacter ruber</name>
    <dbReference type="NCBI Taxonomy" id="1750599"/>
    <lineage>
        <taxon>Bacteria</taxon>
        <taxon>Pseudomonadati</taxon>
        <taxon>Bacteroidota</taxon>
        <taxon>Cytophagia</taxon>
        <taxon>Cytophagales</taxon>
        <taxon>Cyclobacteriaceae</taxon>
        <taxon>Mongoliibacter</taxon>
    </lineage>
</organism>
<dbReference type="RefSeq" id="WP_106132217.1">
    <property type="nucleotide sequence ID" value="NZ_PVTR01000001.1"/>
</dbReference>
<dbReference type="InterPro" id="IPR034660">
    <property type="entry name" value="DinB/YfiT-like"/>
</dbReference>
<evidence type="ECO:0000313" key="2">
    <source>
        <dbReference type="EMBL" id="PRY90731.1"/>
    </source>
</evidence>
<dbReference type="AlphaFoldDB" id="A0A2T0WVK5"/>
<protein>
    <submittedName>
        <fullName evidence="2">DinB family protein</fullName>
    </submittedName>
</protein>
<evidence type="ECO:0000313" key="3">
    <source>
        <dbReference type="Proteomes" id="UP000238157"/>
    </source>
</evidence>
<sequence length="176" mass="20424">MNWIKELDNINKVVSEEFASIPDEVLNKKPGSEKWSVSENFQHIMKVNNSYFPLFEKLKKGNFQAPFIAKIPFFSKLFGNMIFQSVSDGGKKKVKTFPAWQPEPVFYDNTISDFLQHQILLAEKIKEMEPFTAKKVIIHSPVNKLIVYSLDQAIDIIIAHEWRHLDQAKQVLENSK</sequence>
<evidence type="ECO:0000259" key="1">
    <source>
        <dbReference type="Pfam" id="PF12867"/>
    </source>
</evidence>
<comment type="caution">
    <text evidence="2">The sequence shown here is derived from an EMBL/GenBank/DDBJ whole genome shotgun (WGS) entry which is preliminary data.</text>
</comment>
<dbReference type="OrthoDB" id="1524454at2"/>
<accession>A0A2T0WVK5</accession>
<reference evidence="2 3" key="1">
    <citation type="submission" date="2018-03" db="EMBL/GenBank/DDBJ databases">
        <title>Genomic Encyclopedia of Archaeal and Bacterial Type Strains, Phase II (KMG-II): from individual species to whole genera.</title>
        <authorList>
            <person name="Goeker M."/>
        </authorList>
    </citation>
    <scope>NUCLEOTIDE SEQUENCE [LARGE SCALE GENOMIC DNA]</scope>
    <source>
        <strain evidence="2 3">DSM 27929</strain>
    </source>
</reference>
<dbReference type="InterPro" id="IPR024775">
    <property type="entry name" value="DinB-like"/>
</dbReference>